<evidence type="ECO:0000313" key="3">
    <source>
        <dbReference type="Proteomes" id="UP000236290"/>
    </source>
</evidence>
<feature type="compositionally biased region" description="Basic and acidic residues" evidence="1">
    <location>
        <begin position="22"/>
        <end position="45"/>
    </location>
</feature>
<gene>
    <name evidence="2" type="ORF">THARTR1_10561</name>
</gene>
<evidence type="ECO:0000313" key="2">
    <source>
        <dbReference type="EMBL" id="PNP47056.1"/>
    </source>
</evidence>
<name>A0A2K0TNE6_TRIHA</name>
<dbReference type="Proteomes" id="UP000236290">
    <property type="component" value="Unassembled WGS sequence"/>
</dbReference>
<feature type="region of interest" description="Disordered" evidence="1">
    <location>
        <begin position="1"/>
        <end position="46"/>
    </location>
</feature>
<comment type="caution">
    <text evidence="2">The sequence shown here is derived from an EMBL/GenBank/DDBJ whole genome shotgun (WGS) entry which is preliminary data.</text>
</comment>
<dbReference type="AlphaFoldDB" id="A0A2K0TNE6"/>
<reference evidence="2 3" key="1">
    <citation type="submission" date="2017-02" db="EMBL/GenBank/DDBJ databases">
        <title>Genomes of Trichoderma spp. with biocontrol activity.</title>
        <authorList>
            <person name="Gardiner D."/>
            <person name="Kazan K."/>
            <person name="Vos C."/>
            <person name="Harvey P."/>
        </authorList>
    </citation>
    <scope>NUCLEOTIDE SEQUENCE [LARGE SCALE GENOMIC DNA]</scope>
    <source>
        <strain evidence="2 3">Tr1</strain>
    </source>
</reference>
<accession>A0A2K0TNE6</accession>
<evidence type="ECO:0000256" key="1">
    <source>
        <dbReference type="SAM" id="MobiDB-lite"/>
    </source>
</evidence>
<proteinExistence type="predicted"/>
<organism evidence="2 3">
    <name type="scientific">Trichoderma harzianum</name>
    <name type="common">Hypocrea lixii</name>
    <dbReference type="NCBI Taxonomy" id="5544"/>
    <lineage>
        <taxon>Eukaryota</taxon>
        <taxon>Fungi</taxon>
        <taxon>Dikarya</taxon>
        <taxon>Ascomycota</taxon>
        <taxon>Pezizomycotina</taxon>
        <taxon>Sordariomycetes</taxon>
        <taxon>Hypocreomycetidae</taxon>
        <taxon>Hypocreales</taxon>
        <taxon>Hypocreaceae</taxon>
        <taxon>Trichoderma</taxon>
    </lineage>
</organism>
<protein>
    <submittedName>
        <fullName evidence="2">Uncharacterized protein</fullName>
    </submittedName>
</protein>
<dbReference type="EMBL" id="MTYI01000264">
    <property type="protein sequence ID" value="PNP47056.1"/>
    <property type="molecule type" value="Genomic_DNA"/>
</dbReference>
<sequence length="322" mass="37305">MPGRGRPVGSLKKRKGDAQLSENRETKRNREWRDSKTEEERDVMRSKNALKQAIRRALVKLEQSDEWQNSDAERRESLKEATITLCNHKVLMTVNPSSAQQDALGLVEDDGDEDWEDIDAEEEGFDEKDRVRQEIYDAMENDEPLHLHTELDRDEAILAWEDRRSKNYTQHAYLTFTRKLIDLLEHLSTKLRQYDLHPDKYLASFLDVLGLEDREDLKAARITVLDVFSPADISMWRYLELVTKVPKLSPRKLAKRIIRCWTMGRGISERGVFNFGGKRRPIFRADAPTIAGMIRCIRHLPPGAKLREPTSVWETLPGSAIL</sequence>